<evidence type="ECO:0000313" key="5">
    <source>
        <dbReference type="Proteomes" id="UP001205185"/>
    </source>
</evidence>
<dbReference type="EMBL" id="JAMTCO010000010">
    <property type="protein sequence ID" value="MCP2271874.1"/>
    <property type="molecule type" value="Genomic_DNA"/>
</dbReference>
<dbReference type="PANTHER" id="PTHR36530:SF1">
    <property type="entry name" value="AMOEBIASIN-1"/>
    <property type="match status" value="1"/>
</dbReference>
<dbReference type="Pfam" id="PF09394">
    <property type="entry name" value="Inhibitor_I42"/>
    <property type="match status" value="1"/>
</dbReference>
<dbReference type="Proteomes" id="UP001205185">
    <property type="component" value="Unassembled WGS sequence"/>
</dbReference>
<dbReference type="InterPro" id="IPR036331">
    <property type="entry name" value="Chagasin-like_sf"/>
</dbReference>
<keyword evidence="2" id="KW-0789">Thiol protease inhibitor</keyword>
<evidence type="ECO:0000313" key="4">
    <source>
        <dbReference type="EMBL" id="MCP2271874.1"/>
    </source>
</evidence>
<evidence type="ECO:0000256" key="1">
    <source>
        <dbReference type="ARBA" id="ARBA00022690"/>
    </source>
</evidence>
<keyword evidence="1" id="KW-0646">Protease inhibitor</keyword>
<protein>
    <submittedName>
        <fullName evidence="4">Secreted protein</fullName>
    </submittedName>
</protein>
<dbReference type="InterPro" id="IPR018990">
    <property type="entry name" value="Prot_inh_I42_chagasin"/>
</dbReference>
<comment type="caution">
    <text evidence="4">The sequence shown here is derived from an EMBL/GenBank/DDBJ whole genome shotgun (WGS) entry which is preliminary data.</text>
</comment>
<gene>
    <name evidence="4" type="ORF">LV75_004388</name>
</gene>
<reference evidence="4 5" key="1">
    <citation type="submission" date="2022-06" db="EMBL/GenBank/DDBJ databases">
        <title>Genomic Encyclopedia of Archaeal and Bacterial Type Strains, Phase II (KMG-II): from individual species to whole genera.</title>
        <authorList>
            <person name="Goeker M."/>
        </authorList>
    </citation>
    <scope>NUCLEOTIDE SEQUENCE [LARGE SCALE GENOMIC DNA]</scope>
    <source>
        <strain evidence="4 5">DSM 44255</strain>
    </source>
</reference>
<evidence type="ECO:0000256" key="2">
    <source>
        <dbReference type="ARBA" id="ARBA00022704"/>
    </source>
</evidence>
<sequence>MAGRVQGTCPATGSPVRAAAEGEHVVALVQLSAQDAERPTELHRGDTVELRLPESATTGFRWRWWLPEALRMIADEHIPATVGAGAPGSAGERRLAFDVTTSGQHELRAELARPWEGQARQALTFVLHAR</sequence>
<dbReference type="InterPro" id="IPR052781">
    <property type="entry name" value="Cys_protease_inhibitor_I42"/>
</dbReference>
<organism evidence="4 5">
    <name type="scientific">Actinokineospora diospyrosa</name>
    <dbReference type="NCBI Taxonomy" id="103728"/>
    <lineage>
        <taxon>Bacteria</taxon>
        <taxon>Bacillati</taxon>
        <taxon>Actinomycetota</taxon>
        <taxon>Actinomycetes</taxon>
        <taxon>Pseudonocardiales</taxon>
        <taxon>Pseudonocardiaceae</taxon>
        <taxon>Actinokineospora</taxon>
    </lineage>
</organism>
<evidence type="ECO:0000259" key="3">
    <source>
        <dbReference type="Pfam" id="PF09394"/>
    </source>
</evidence>
<accession>A0ABT1IGX9</accession>
<name>A0ABT1IGX9_9PSEU</name>
<keyword evidence="5" id="KW-1185">Reference proteome</keyword>
<proteinExistence type="predicted"/>
<feature type="domain" description="Proteinase inhibitor I42 chagasin" evidence="3">
    <location>
        <begin position="42"/>
        <end position="128"/>
    </location>
</feature>
<dbReference type="Gene3D" id="2.60.40.2020">
    <property type="match status" value="1"/>
</dbReference>
<dbReference type="SUPFAM" id="SSF141066">
    <property type="entry name" value="ICP-like"/>
    <property type="match status" value="1"/>
</dbReference>
<dbReference type="PANTHER" id="PTHR36530">
    <property type="entry name" value="INHIBITOR OF CYSTEINE PEPTIDASE"/>
    <property type="match status" value="1"/>
</dbReference>